<evidence type="ECO:0000256" key="2">
    <source>
        <dbReference type="ARBA" id="ARBA00023002"/>
    </source>
</evidence>
<dbReference type="GO" id="GO:0051287">
    <property type="term" value="F:NAD binding"/>
    <property type="evidence" value="ECO:0007669"/>
    <property type="project" value="InterPro"/>
</dbReference>
<dbReference type="SUPFAM" id="SSF48179">
    <property type="entry name" value="6-phosphogluconate dehydrogenase C-terminal domain-like"/>
    <property type="match status" value="1"/>
</dbReference>
<dbReference type="InterPro" id="IPR008927">
    <property type="entry name" value="6-PGluconate_DH-like_C_sf"/>
</dbReference>
<keyword evidence="3" id="KW-0520">NAD</keyword>
<protein>
    <recommendedName>
        <fullName evidence="9">3-hydroxyisobutyrate dehydrogenase</fullName>
    </recommendedName>
</protein>
<gene>
    <name evidence="7" type="ORF">B1H20_32745</name>
</gene>
<proteinExistence type="inferred from homology"/>
<dbReference type="SUPFAM" id="SSF51735">
    <property type="entry name" value="NAD(P)-binding Rossmann-fold domains"/>
    <property type="match status" value="1"/>
</dbReference>
<evidence type="ECO:0000256" key="4">
    <source>
        <dbReference type="PIRSR" id="PIRSR000103-1"/>
    </source>
</evidence>
<evidence type="ECO:0000313" key="8">
    <source>
        <dbReference type="Proteomes" id="UP000192445"/>
    </source>
</evidence>
<dbReference type="PIRSF" id="PIRSF000103">
    <property type="entry name" value="HIBADH"/>
    <property type="match status" value="1"/>
</dbReference>
<dbReference type="InterPro" id="IPR036291">
    <property type="entry name" value="NAD(P)-bd_dom_sf"/>
</dbReference>
<dbReference type="AlphaFoldDB" id="A0A1V0UKF4"/>
<evidence type="ECO:0000256" key="3">
    <source>
        <dbReference type="ARBA" id="ARBA00023027"/>
    </source>
</evidence>
<dbReference type="InterPro" id="IPR015815">
    <property type="entry name" value="HIBADH-related"/>
</dbReference>
<feature type="domain" description="6-phosphogluconate dehydrogenase NADP-binding" evidence="5">
    <location>
        <begin position="10"/>
        <end position="168"/>
    </location>
</feature>
<evidence type="ECO:0000259" key="6">
    <source>
        <dbReference type="Pfam" id="PF14833"/>
    </source>
</evidence>
<keyword evidence="2" id="KW-0560">Oxidoreductase</keyword>
<reference evidence="7 8" key="1">
    <citation type="submission" date="2017-03" db="EMBL/GenBank/DDBJ databases">
        <title>Complete Genome Sequence of a natural compounds producer, Streptomyces violaceus S21.</title>
        <authorList>
            <person name="Zhong C."/>
            <person name="Zhao Z."/>
            <person name="Fu J."/>
            <person name="Zong G."/>
            <person name="Qin R."/>
            <person name="Cao G."/>
        </authorList>
    </citation>
    <scope>NUCLEOTIDE SEQUENCE [LARGE SCALE GENOMIC DNA]</scope>
    <source>
        <strain evidence="7 8">S21</strain>
    </source>
</reference>
<dbReference type="GO" id="GO:0016491">
    <property type="term" value="F:oxidoreductase activity"/>
    <property type="evidence" value="ECO:0007669"/>
    <property type="project" value="UniProtKB-KW"/>
</dbReference>
<feature type="active site" evidence="4">
    <location>
        <position position="177"/>
    </location>
</feature>
<dbReference type="PANTHER" id="PTHR43060">
    <property type="entry name" value="3-HYDROXYISOBUTYRATE DEHYDROGENASE-LIKE 1, MITOCHONDRIAL-RELATED"/>
    <property type="match status" value="1"/>
</dbReference>
<dbReference type="STRING" id="1935.B1H20_32745"/>
<accession>A0A1V0UKF4</accession>
<evidence type="ECO:0000256" key="1">
    <source>
        <dbReference type="ARBA" id="ARBA00009080"/>
    </source>
</evidence>
<dbReference type="Pfam" id="PF14833">
    <property type="entry name" value="NAD_binding_11"/>
    <property type="match status" value="1"/>
</dbReference>
<dbReference type="Gene3D" id="1.10.1040.10">
    <property type="entry name" value="N-(1-d-carboxylethyl)-l-norvaline Dehydrogenase, domain 2"/>
    <property type="match status" value="1"/>
</dbReference>
<name>A0A1V0UKF4_STRVN</name>
<dbReference type="InterPro" id="IPR006115">
    <property type="entry name" value="6PGDH_NADP-bd"/>
</dbReference>
<dbReference type="KEGG" id="svu:B1H20_32745"/>
<dbReference type="EMBL" id="CP020570">
    <property type="protein sequence ID" value="ARF65661.1"/>
    <property type="molecule type" value="Genomic_DNA"/>
</dbReference>
<dbReference type="GO" id="GO:0050661">
    <property type="term" value="F:NADP binding"/>
    <property type="evidence" value="ECO:0007669"/>
    <property type="project" value="InterPro"/>
</dbReference>
<dbReference type="Proteomes" id="UP000192445">
    <property type="component" value="Chromosome"/>
</dbReference>
<evidence type="ECO:0008006" key="9">
    <source>
        <dbReference type="Google" id="ProtNLM"/>
    </source>
</evidence>
<dbReference type="Gene3D" id="3.40.50.720">
    <property type="entry name" value="NAD(P)-binding Rossmann-like Domain"/>
    <property type="match status" value="1"/>
</dbReference>
<dbReference type="InterPro" id="IPR013328">
    <property type="entry name" value="6PGD_dom2"/>
</dbReference>
<dbReference type="InterPro" id="IPR029154">
    <property type="entry name" value="HIBADH-like_NADP-bd"/>
</dbReference>
<feature type="domain" description="3-hydroxyisobutyrate dehydrogenase-like NAD-binding" evidence="6">
    <location>
        <begin position="171"/>
        <end position="257"/>
    </location>
</feature>
<dbReference type="Pfam" id="PF03446">
    <property type="entry name" value="NAD_binding_2"/>
    <property type="match status" value="1"/>
</dbReference>
<evidence type="ECO:0000313" key="7">
    <source>
        <dbReference type="EMBL" id="ARF65661.1"/>
    </source>
</evidence>
<evidence type="ECO:0000259" key="5">
    <source>
        <dbReference type="Pfam" id="PF03446"/>
    </source>
</evidence>
<organism evidence="7 8">
    <name type="scientific">Streptomyces violaceoruber</name>
    <dbReference type="NCBI Taxonomy" id="1935"/>
    <lineage>
        <taxon>Bacteria</taxon>
        <taxon>Bacillati</taxon>
        <taxon>Actinomycetota</taxon>
        <taxon>Actinomycetes</taxon>
        <taxon>Kitasatosporales</taxon>
        <taxon>Streptomycetaceae</taxon>
        <taxon>Streptomyces</taxon>
        <taxon>Streptomyces violaceoruber group</taxon>
    </lineage>
</organism>
<comment type="similarity">
    <text evidence="1">Belongs to the HIBADH-related family.</text>
</comment>
<sequence length="277" mass="29457">MPEEGRPAMEIALYGLGEMGSEIARCLARGGARVHAYDPSESVEVEEQNLVRWGSVRHAAEKASVHLVVAKHLSDVESLLFSADGIGPNASQKSLIALHTTLTPEVVRDLHTRRGDTHGHMLVDAALSRRGGAVREGSLSLFVGAGDEAFAVARPVFDRYADNVVHAGDVGAGMTVKLCNNWLLYANRHSALQAIRTGRQLGVDPAVLTDALASSTGSSWALSHYSDLDEAIVTGRGAPAVIRDRTASELGMAKQMAARDGVVPTSLQETFALLDVM</sequence>
<dbReference type="PANTHER" id="PTHR43060:SF15">
    <property type="entry name" value="3-HYDROXYISOBUTYRATE DEHYDROGENASE-LIKE 1, MITOCHONDRIAL-RELATED"/>
    <property type="match status" value="1"/>
</dbReference>